<feature type="region of interest" description="Disordered" evidence="6">
    <location>
        <begin position="310"/>
        <end position="446"/>
    </location>
</feature>
<dbReference type="Gene3D" id="1.25.40.90">
    <property type="match status" value="1"/>
</dbReference>
<dbReference type="InterPro" id="IPR008942">
    <property type="entry name" value="ENTH_VHS"/>
</dbReference>
<dbReference type="Gene3D" id="3.30.70.330">
    <property type="match status" value="1"/>
</dbReference>
<evidence type="ECO:0000256" key="1">
    <source>
        <dbReference type="ARBA" id="ARBA00004123"/>
    </source>
</evidence>
<dbReference type="Pfam" id="PF21380">
    <property type="entry name" value="Nrd1-Seb1_dom2"/>
    <property type="match status" value="1"/>
</dbReference>
<feature type="compositionally biased region" description="Low complexity" evidence="6">
    <location>
        <begin position="239"/>
        <end position="250"/>
    </location>
</feature>
<dbReference type="InterPro" id="IPR048892">
    <property type="entry name" value="Nrd1_Seb1_dom2"/>
</dbReference>
<dbReference type="GO" id="GO:0031124">
    <property type="term" value="P:mRNA 3'-end processing"/>
    <property type="evidence" value="ECO:0007669"/>
    <property type="project" value="UniProtKB-ARBA"/>
</dbReference>
<evidence type="ECO:0008006" key="11">
    <source>
        <dbReference type="Google" id="ProtNLM"/>
    </source>
</evidence>
<dbReference type="SMART" id="SM00360">
    <property type="entry name" value="RRM"/>
    <property type="match status" value="1"/>
</dbReference>
<dbReference type="GO" id="GO:0005634">
    <property type="term" value="C:nucleus"/>
    <property type="evidence" value="ECO:0007669"/>
    <property type="project" value="UniProtKB-SubCell"/>
</dbReference>
<feature type="domain" description="RRM" evidence="7">
    <location>
        <begin position="463"/>
        <end position="527"/>
    </location>
</feature>
<dbReference type="FunFam" id="3.30.70.330:FF:000397">
    <property type="entry name" value="RNA binding protein Nrd1"/>
    <property type="match status" value="1"/>
</dbReference>
<sequence>MAAVEELGKLLQEMQALKAPGVTKSKIEAITALCITNVQFEASLIQKICLHFRSTPSTHKLGVLYVVDSVTRQWVEKARQTGQELSGSSAAAGTYAAGVYKMTEILPHLMNEMLSVAPDNQKEKIQKLVDIWERGNTFPQQLLAGFKQKLSSVSASVAPQPATAPAAGPPDAASILSALAQLGTQSSSTPTAPTQQTQPDNRYSTNSAIQPLVASSLPAVLQNAGAVAANSSIPWHGMPAQPAQAPAAAANSNPFASLIPPQANQQPAAQQPAPETQGFQVQLVQELLQKQYGPEQIAQIFAALQNAQLPGMAPAPSPAIAPDMTPSMSHNGPGGNGNETYAQHYSEGNRPADHNDAHDYQRHRHRSRSPDYRRRGSPPRNRRDSPTYGAYDPNIAQSANDGRPAEHDRKGRGGRGRGRRDEYRQRSPPPQRSRQGGSPKASGPKWVEFDKSLPSGCIKVLSRTLFVGGVTTSESEVRNIFSRFGKVQTCIVNHDKRHAFVKMIDRHDAVSAKEGMDKIKDQEIIGKVRSTRWGVGFGPRECSDYSTGISIIPINSLTDADRKWVVNAEFGGIGGRPLEPGLVLEEPDIEIGAGVSSKAISRRVGPEGGRRGGHGFSNRGGFDPAAPRYRKPERQAPEPPRQPSPRSEPHIGPPPPVPTFGFQLPTLPGGVSR</sequence>
<dbReference type="Pfam" id="PF00076">
    <property type="entry name" value="RRM_1"/>
    <property type="match status" value="1"/>
</dbReference>
<evidence type="ECO:0000313" key="10">
    <source>
        <dbReference type="Proteomes" id="UP000799766"/>
    </source>
</evidence>
<protein>
    <recommendedName>
        <fullName evidence="11">RNA binding protein Nrd1</fullName>
    </recommendedName>
</protein>
<dbReference type="GO" id="GO:0031126">
    <property type="term" value="P:sno(s)RNA 3'-end processing"/>
    <property type="evidence" value="ECO:0007669"/>
    <property type="project" value="UniProtKB-ARBA"/>
</dbReference>
<dbReference type="Proteomes" id="UP000799766">
    <property type="component" value="Unassembled WGS sequence"/>
</dbReference>
<dbReference type="SUPFAM" id="SSF54928">
    <property type="entry name" value="RNA-binding domain, RBD"/>
    <property type="match status" value="1"/>
</dbReference>
<keyword evidence="10" id="KW-1185">Reference proteome</keyword>
<organism evidence="9 10">
    <name type="scientific">Lineolata rhizophorae</name>
    <dbReference type="NCBI Taxonomy" id="578093"/>
    <lineage>
        <taxon>Eukaryota</taxon>
        <taxon>Fungi</taxon>
        <taxon>Dikarya</taxon>
        <taxon>Ascomycota</taxon>
        <taxon>Pezizomycotina</taxon>
        <taxon>Dothideomycetes</taxon>
        <taxon>Dothideomycetes incertae sedis</taxon>
        <taxon>Lineolatales</taxon>
        <taxon>Lineolataceae</taxon>
        <taxon>Lineolata</taxon>
    </lineage>
</organism>
<evidence type="ECO:0000259" key="8">
    <source>
        <dbReference type="PROSITE" id="PS51391"/>
    </source>
</evidence>
<dbReference type="GO" id="GO:0032991">
    <property type="term" value="C:protein-containing complex"/>
    <property type="evidence" value="ECO:0007669"/>
    <property type="project" value="UniProtKB-ARBA"/>
</dbReference>
<evidence type="ECO:0000256" key="6">
    <source>
        <dbReference type="SAM" id="MobiDB-lite"/>
    </source>
</evidence>
<feature type="domain" description="CID" evidence="8">
    <location>
        <begin position="1"/>
        <end position="154"/>
    </location>
</feature>
<gene>
    <name evidence="9" type="ORF">BDY21DRAFT_12216</name>
</gene>
<evidence type="ECO:0000313" key="9">
    <source>
        <dbReference type="EMBL" id="KAF2462348.1"/>
    </source>
</evidence>
<dbReference type="SUPFAM" id="SSF48464">
    <property type="entry name" value="ENTH/VHS domain"/>
    <property type="match status" value="1"/>
</dbReference>
<evidence type="ECO:0000256" key="2">
    <source>
        <dbReference type="ARBA" id="ARBA00022553"/>
    </source>
</evidence>
<comment type="subcellular location">
    <subcellularLocation>
        <location evidence="1">Nucleus</location>
    </subcellularLocation>
</comment>
<dbReference type="Pfam" id="PF04818">
    <property type="entry name" value="CID"/>
    <property type="match status" value="1"/>
</dbReference>
<dbReference type="EMBL" id="MU001670">
    <property type="protein sequence ID" value="KAF2462348.1"/>
    <property type="molecule type" value="Genomic_DNA"/>
</dbReference>
<feature type="compositionally biased region" description="Basic and acidic residues" evidence="6">
    <location>
        <begin position="350"/>
        <end position="360"/>
    </location>
</feature>
<dbReference type="InterPro" id="IPR000504">
    <property type="entry name" value="RRM_dom"/>
</dbReference>
<dbReference type="GO" id="GO:0003723">
    <property type="term" value="F:RNA binding"/>
    <property type="evidence" value="ECO:0007669"/>
    <property type="project" value="UniProtKB-UniRule"/>
</dbReference>
<reference evidence="9" key="1">
    <citation type="journal article" date="2020" name="Stud. Mycol.">
        <title>101 Dothideomycetes genomes: a test case for predicting lifestyles and emergence of pathogens.</title>
        <authorList>
            <person name="Haridas S."/>
            <person name="Albert R."/>
            <person name="Binder M."/>
            <person name="Bloem J."/>
            <person name="Labutti K."/>
            <person name="Salamov A."/>
            <person name="Andreopoulos B."/>
            <person name="Baker S."/>
            <person name="Barry K."/>
            <person name="Bills G."/>
            <person name="Bluhm B."/>
            <person name="Cannon C."/>
            <person name="Castanera R."/>
            <person name="Culley D."/>
            <person name="Daum C."/>
            <person name="Ezra D."/>
            <person name="Gonzalez J."/>
            <person name="Henrissat B."/>
            <person name="Kuo A."/>
            <person name="Liang C."/>
            <person name="Lipzen A."/>
            <person name="Lutzoni F."/>
            <person name="Magnuson J."/>
            <person name="Mondo S."/>
            <person name="Nolan M."/>
            <person name="Ohm R."/>
            <person name="Pangilinan J."/>
            <person name="Park H.-J."/>
            <person name="Ramirez L."/>
            <person name="Alfaro M."/>
            <person name="Sun H."/>
            <person name="Tritt A."/>
            <person name="Yoshinaga Y."/>
            <person name="Zwiers L.-H."/>
            <person name="Turgeon B."/>
            <person name="Goodwin S."/>
            <person name="Spatafora J."/>
            <person name="Crous P."/>
            <person name="Grigoriev I."/>
        </authorList>
    </citation>
    <scope>NUCLEOTIDE SEQUENCE</scope>
    <source>
        <strain evidence="9">ATCC 16933</strain>
    </source>
</reference>
<feature type="region of interest" description="Disordered" evidence="6">
    <location>
        <begin position="239"/>
        <end position="276"/>
    </location>
</feature>
<feature type="compositionally biased region" description="Low complexity" evidence="6">
    <location>
        <begin position="260"/>
        <end position="276"/>
    </location>
</feature>
<accession>A0A6A6PED9</accession>
<dbReference type="SMART" id="SM00582">
    <property type="entry name" value="RPR"/>
    <property type="match status" value="1"/>
</dbReference>
<dbReference type="OrthoDB" id="79367at2759"/>
<keyword evidence="3 5" id="KW-0694">RNA-binding</keyword>
<dbReference type="InterPro" id="IPR012677">
    <property type="entry name" value="Nucleotide-bd_a/b_plait_sf"/>
</dbReference>
<feature type="compositionally biased region" description="Low complexity" evidence="6">
    <location>
        <begin position="184"/>
        <end position="199"/>
    </location>
</feature>
<keyword evidence="4" id="KW-0539">Nucleus</keyword>
<evidence type="ECO:0000256" key="3">
    <source>
        <dbReference type="ARBA" id="ARBA00022884"/>
    </source>
</evidence>
<dbReference type="GO" id="GO:0006369">
    <property type="term" value="P:termination of RNA polymerase II transcription"/>
    <property type="evidence" value="ECO:0007669"/>
    <property type="project" value="UniProtKB-ARBA"/>
</dbReference>
<proteinExistence type="predicted"/>
<feature type="region of interest" description="Disordered" evidence="6">
    <location>
        <begin position="183"/>
        <end position="204"/>
    </location>
</feature>
<evidence type="ECO:0000256" key="4">
    <source>
        <dbReference type="ARBA" id="ARBA00023242"/>
    </source>
</evidence>
<keyword evidence="2" id="KW-0597">Phosphoprotein</keyword>
<dbReference type="GO" id="GO:0010629">
    <property type="term" value="P:negative regulation of gene expression"/>
    <property type="evidence" value="ECO:0007669"/>
    <property type="project" value="UniProtKB-ARBA"/>
</dbReference>
<evidence type="ECO:0000259" key="7">
    <source>
        <dbReference type="PROSITE" id="PS50102"/>
    </source>
</evidence>
<evidence type="ECO:0000256" key="5">
    <source>
        <dbReference type="PROSITE-ProRule" id="PRU00176"/>
    </source>
</evidence>
<name>A0A6A6PED9_9PEZI</name>
<dbReference type="PROSITE" id="PS50102">
    <property type="entry name" value="RRM"/>
    <property type="match status" value="1"/>
</dbReference>
<feature type="region of interest" description="Disordered" evidence="6">
    <location>
        <begin position="600"/>
        <end position="673"/>
    </location>
</feature>
<dbReference type="InterPro" id="IPR035979">
    <property type="entry name" value="RBD_domain_sf"/>
</dbReference>
<dbReference type="PROSITE" id="PS51391">
    <property type="entry name" value="CID"/>
    <property type="match status" value="1"/>
</dbReference>
<dbReference type="InterPro" id="IPR006569">
    <property type="entry name" value="CID_dom"/>
</dbReference>
<dbReference type="CDD" id="cd16984">
    <property type="entry name" value="CID_Nrd1_like"/>
    <property type="match status" value="1"/>
</dbReference>
<dbReference type="FunFam" id="1.25.40.90:FF:000026">
    <property type="entry name" value="RNA binding protein Nrd1"/>
    <property type="match status" value="1"/>
</dbReference>
<dbReference type="AlphaFoldDB" id="A0A6A6PED9"/>